<dbReference type="Gene3D" id="1.20.140.90">
    <property type="entry name" value="Malonyl-CoA decarboxylase, oligemerization domain"/>
    <property type="match status" value="1"/>
</dbReference>
<keyword evidence="2" id="KW-1185">Reference proteome</keyword>
<evidence type="ECO:0000313" key="2">
    <source>
        <dbReference type="Proteomes" id="UP000637980"/>
    </source>
</evidence>
<comment type="caution">
    <text evidence="1">The sequence shown here is derived from an EMBL/GenBank/DDBJ whole genome shotgun (WGS) entry which is preliminary data.</text>
</comment>
<accession>A0ABQ3E2Z6</accession>
<dbReference type="InterPro" id="IPR038351">
    <property type="entry name" value="MCD_N_sf"/>
</dbReference>
<dbReference type="EMBL" id="BMXE01000001">
    <property type="protein sequence ID" value="GHB23113.1"/>
    <property type="molecule type" value="Genomic_DNA"/>
</dbReference>
<dbReference type="Proteomes" id="UP000637980">
    <property type="component" value="Unassembled WGS sequence"/>
</dbReference>
<gene>
    <name evidence="1" type="ORF">GCM10007094_09220</name>
</gene>
<sequence>MSLLADLLSPLFDRRYVFKGKRDERPLTELCKALMSSQGEVSGAVIAHEILDGYATANPAGKRAFFEFLNSEMDIDAEELARLVSAYKASKTEANYRKLVRAAEPKRQELPDASIRCPEPPISL</sequence>
<protein>
    <submittedName>
        <fullName evidence="1">Uncharacterized protein</fullName>
    </submittedName>
</protein>
<evidence type="ECO:0000313" key="1">
    <source>
        <dbReference type="EMBL" id="GHB23113.1"/>
    </source>
</evidence>
<reference evidence="2" key="1">
    <citation type="journal article" date="2019" name="Int. J. Syst. Evol. Microbiol.">
        <title>The Global Catalogue of Microorganisms (GCM) 10K type strain sequencing project: providing services to taxonomists for standard genome sequencing and annotation.</title>
        <authorList>
            <consortium name="The Broad Institute Genomics Platform"/>
            <consortium name="The Broad Institute Genome Sequencing Center for Infectious Disease"/>
            <person name="Wu L."/>
            <person name="Ma J."/>
        </authorList>
    </citation>
    <scope>NUCLEOTIDE SEQUENCE [LARGE SCALE GENOMIC DNA]</scope>
    <source>
        <strain evidence="2">KCTC 12861</strain>
    </source>
</reference>
<name>A0ABQ3E2Z6_9HYPH</name>
<proteinExistence type="predicted"/>
<organism evidence="1 2">
    <name type="scientific">Pseudovibrio japonicus</name>
    <dbReference type="NCBI Taxonomy" id="366534"/>
    <lineage>
        <taxon>Bacteria</taxon>
        <taxon>Pseudomonadati</taxon>
        <taxon>Pseudomonadota</taxon>
        <taxon>Alphaproteobacteria</taxon>
        <taxon>Hyphomicrobiales</taxon>
        <taxon>Stappiaceae</taxon>
        <taxon>Pseudovibrio</taxon>
    </lineage>
</organism>